<organism evidence="1 2">
    <name type="scientific">Collinsella ihumii</name>
    <dbReference type="NCBI Taxonomy" id="1720204"/>
    <lineage>
        <taxon>Bacteria</taxon>
        <taxon>Bacillati</taxon>
        <taxon>Actinomycetota</taxon>
        <taxon>Coriobacteriia</taxon>
        <taxon>Coriobacteriales</taxon>
        <taxon>Coriobacteriaceae</taxon>
        <taxon>Collinsella</taxon>
    </lineage>
</organism>
<name>A0A921ISN1_9ACTN</name>
<comment type="caution">
    <text evidence="1">The sequence shown here is derived from an EMBL/GenBank/DDBJ whole genome shotgun (WGS) entry which is preliminary data.</text>
</comment>
<dbReference type="Proteomes" id="UP000746751">
    <property type="component" value="Unassembled WGS sequence"/>
</dbReference>
<proteinExistence type="predicted"/>
<evidence type="ECO:0000313" key="2">
    <source>
        <dbReference type="Proteomes" id="UP000746751"/>
    </source>
</evidence>
<reference evidence="1" key="1">
    <citation type="journal article" date="2021" name="PeerJ">
        <title>Extensive microbial diversity within the chicken gut microbiome revealed by metagenomics and culture.</title>
        <authorList>
            <person name="Gilroy R."/>
            <person name="Ravi A."/>
            <person name="Getino M."/>
            <person name="Pursley I."/>
            <person name="Horton D.L."/>
            <person name="Alikhan N.F."/>
            <person name="Baker D."/>
            <person name="Gharbi K."/>
            <person name="Hall N."/>
            <person name="Watson M."/>
            <person name="Adriaenssens E.M."/>
            <person name="Foster-Nyarko E."/>
            <person name="Jarju S."/>
            <person name="Secka A."/>
            <person name="Antonio M."/>
            <person name="Oren A."/>
            <person name="Chaudhuri R.R."/>
            <person name="La Ragione R."/>
            <person name="Hildebrand F."/>
            <person name="Pallen M.J."/>
        </authorList>
    </citation>
    <scope>NUCLEOTIDE SEQUENCE</scope>
    <source>
        <strain evidence="1">ChiGjej2B2-7701</strain>
    </source>
</reference>
<dbReference type="EMBL" id="DYVF01000043">
    <property type="protein sequence ID" value="HJG31095.1"/>
    <property type="molecule type" value="Genomic_DNA"/>
</dbReference>
<evidence type="ECO:0000313" key="1">
    <source>
        <dbReference type="EMBL" id="HJG31095.1"/>
    </source>
</evidence>
<reference evidence="1" key="2">
    <citation type="submission" date="2021-09" db="EMBL/GenBank/DDBJ databases">
        <authorList>
            <person name="Gilroy R."/>
        </authorList>
    </citation>
    <scope>NUCLEOTIDE SEQUENCE</scope>
    <source>
        <strain evidence="1">ChiGjej2B2-7701</strain>
    </source>
</reference>
<protein>
    <submittedName>
        <fullName evidence="1">Uncharacterized protein</fullName>
    </submittedName>
</protein>
<accession>A0A921ISN1</accession>
<dbReference type="AlphaFoldDB" id="A0A921ISN1"/>
<sequence length="382" mass="44004">MLLIRSLGQEQYARQINQGAVGCRDLLSHLFCRTDNKYPYADFYEALFSQVRRGFHPHMLAIHGLSDWQMQLVAFLLDPLVADTYMTFFHIADVEKTEKWLDSLDDGYFIFIDPHFAVDESICGKNETAYYCGSRLRYVEKAEDINVRETNLACPGIATVFADSETYGCCSDINERTIYTFNLIASFTPLMNRILGPGTSETENEFRYLIRRKRRYYGRGLYSPIPNTSTLISCDGKTYKVQVRTWKSSQVQGVLDFSINLIPCDGRSKQLDLITAMQNGSDINIVPHFYNLDIKGTSNRWGYIGNKDKCKRFIERELKGGVRHRKGRDYHTHHGEWDRLIAVRKMDDSYCDGDGVILRSPEYGAYEMKQGQRVLNDKDLPA</sequence>
<gene>
    <name evidence="1" type="ORF">K8U80_06825</name>
</gene>